<dbReference type="InterPro" id="IPR006439">
    <property type="entry name" value="HAD-SF_hydro_IA"/>
</dbReference>
<dbReference type="EC" id="3.1.3.-" evidence="1"/>
<keyword evidence="1" id="KW-0378">Hydrolase</keyword>
<dbReference type="PANTHER" id="PTHR18901:SF38">
    <property type="entry name" value="PSEUDOURIDINE-5'-PHOSPHATASE"/>
    <property type="match status" value="1"/>
</dbReference>
<sequence length="210" mass="21924">MLTGLGLADIPAAVLWDMDGTIIDTEDALSECSREIVIAHGGTWTAADGAYVLGASVADHAARLQEAVARGPQKTADGSALLDEVEELLGERAYSRCQLVPGAAELLRAFRTAAIPQALVTATSGHLVTLALESLSEKYFDTVVTGSDPVAAKPDPAPYLEAARRLGVNISECLIFEDSFQGLAAARASEGHVVDVVATPLTHLAPLLHV</sequence>
<dbReference type="InterPro" id="IPR036412">
    <property type="entry name" value="HAD-like_sf"/>
</dbReference>
<name>A0A7Z9C7W5_9ACTO</name>
<dbReference type="InterPro" id="IPR023214">
    <property type="entry name" value="HAD_sf"/>
</dbReference>
<evidence type="ECO:0000313" key="1">
    <source>
        <dbReference type="EMBL" id="VDG75814.1"/>
    </source>
</evidence>
<reference evidence="1 2" key="1">
    <citation type="submission" date="2018-11" db="EMBL/GenBank/DDBJ databases">
        <authorList>
            <consortium name="Pathogen Informatics"/>
        </authorList>
    </citation>
    <scope>NUCLEOTIDE SEQUENCE [LARGE SCALE GENOMIC DNA]</scope>
    <source>
        <strain evidence="1 2">NCTC10327</strain>
    </source>
</reference>
<accession>A0A7Z9C7W5</accession>
<dbReference type="SFLD" id="SFLDS00003">
    <property type="entry name" value="Haloacid_Dehalogenase"/>
    <property type="match status" value="1"/>
</dbReference>
<dbReference type="NCBIfam" id="TIGR01509">
    <property type="entry name" value="HAD-SF-IA-v3"/>
    <property type="match status" value="1"/>
</dbReference>
<dbReference type="SFLD" id="SFLDG01129">
    <property type="entry name" value="C1.5:_HAD__Beta-PGM__Phosphata"/>
    <property type="match status" value="1"/>
</dbReference>
<dbReference type="EMBL" id="UYIO01000001">
    <property type="protein sequence ID" value="VDG75814.1"/>
    <property type="molecule type" value="Genomic_DNA"/>
</dbReference>
<dbReference type="GO" id="GO:0016787">
    <property type="term" value="F:hydrolase activity"/>
    <property type="evidence" value="ECO:0007669"/>
    <property type="project" value="UniProtKB-KW"/>
</dbReference>
<proteinExistence type="predicted"/>
<dbReference type="InterPro" id="IPR023198">
    <property type="entry name" value="PGP-like_dom2"/>
</dbReference>
<organism evidence="1 2">
    <name type="scientific">Actinobaculum suis</name>
    <dbReference type="NCBI Taxonomy" id="1657"/>
    <lineage>
        <taxon>Bacteria</taxon>
        <taxon>Bacillati</taxon>
        <taxon>Actinomycetota</taxon>
        <taxon>Actinomycetes</taxon>
        <taxon>Actinomycetales</taxon>
        <taxon>Actinomycetaceae</taxon>
        <taxon>Actinobaculum</taxon>
    </lineage>
</organism>
<evidence type="ECO:0000313" key="2">
    <source>
        <dbReference type="Proteomes" id="UP000269974"/>
    </source>
</evidence>
<dbReference type="Proteomes" id="UP000269974">
    <property type="component" value="Unassembled WGS sequence"/>
</dbReference>
<dbReference type="SUPFAM" id="SSF56784">
    <property type="entry name" value="HAD-like"/>
    <property type="match status" value="1"/>
</dbReference>
<dbReference type="Gene3D" id="3.40.50.1000">
    <property type="entry name" value="HAD superfamily/HAD-like"/>
    <property type="match status" value="1"/>
</dbReference>
<dbReference type="Gene3D" id="1.10.150.240">
    <property type="entry name" value="Putative phosphatase, domain 2"/>
    <property type="match status" value="1"/>
</dbReference>
<dbReference type="CDD" id="cd07505">
    <property type="entry name" value="HAD_BPGM-like"/>
    <property type="match status" value="1"/>
</dbReference>
<dbReference type="AlphaFoldDB" id="A0A7Z9C7W5"/>
<gene>
    <name evidence="1" type="ORF">NCTC10327_00499</name>
</gene>
<dbReference type="PANTHER" id="PTHR18901">
    <property type="entry name" value="2-DEOXYGLUCOSE-6-PHOSPHATE PHOSPHATASE 2"/>
    <property type="match status" value="1"/>
</dbReference>
<comment type="caution">
    <text evidence="1">The sequence shown here is derived from an EMBL/GenBank/DDBJ whole genome shotgun (WGS) entry which is preliminary data.</text>
</comment>
<dbReference type="Pfam" id="PF00702">
    <property type="entry name" value="Hydrolase"/>
    <property type="match status" value="1"/>
</dbReference>
<protein>
    <submittedName>
        <fullName evidence="1">Beta-phosphoglucomutase</fullName>
        <ecNumber evidence="1">3.1.3.-</ecNumber>
    </submittedName>
</protein>